<dbReference type="SUPFAM" id="SSF52047">
    <property type="entry name" value="RNI-like"/>
    <property type="match status" value="1"/>
</dbReference>
<name>A0AA38WKS2_9ASTR</name>
<organism evidence="2 3">
    <name type="scientific">Centaurea solstitialis</name>
    <name type="common">yellow star-thistle</name>
    <dbReference type="NCBI Taxonomy" id="347529"/>
    <lineage>
        <taxon>Eukaryota</taxon>
        <taxon>Viridiplantae</taxon>
        <taxon>Streptophyta</taxon>
        <taxon>Embryophyta</taxon>
        <taxon>Tracheophyta</taxon>
        <taxon>Spermatophyta</taxon>
        <taxon>Magnoliopsida</taxon>
        <taxon>eudicotyledons</taxon>
        <taxon>Gunneridae</taxon>
        <taxon>Pentapetalae</taxon>
        <taxon>asterids</taxon>
        <taxon>campanulids</taxon>
        <taxon>Asterales</taxon>
        <taxon>Asteraceae</taxon>
        <taxon>Carduoideae</taxon>
        <taxon>Cardueae</taxon>
        <taxon>Centaureinae</taxon>
        <taxon>Centaurea</taxon>
    </lineage>
</organism>
<dbReference type="Pfam" id="PF23622">
    <property type="entry name" value="LRR_At1g61320_AtMIF1"/>
    <property type="match status" value="1"/>
</dbReference>
<dbReference type="Gene3D" id="3.80.10.10">
    <property type="entry name" value="Ribonuclease Inhibitor"/>
    <property type="match status" value="1"/>
</dbReference>
<proteinExistence type="predicted"/>
<dbReference type="InterPro" id="IPR032675">
    <property type="entry name" value="LRR_dom_sf"/>
</dbReference>
<dbReference type="SMART" id="SM00256">
    <property type="entry name" value="FBOX"/>
    <property type="match status" value="1"/>
</dbReference>
<dbReference type="Pfam" id="PF00646">
    <property type="entry name" value="F-box"/>
    <property type="match status" value="1"/>
</dbReference>
<evidence type="ECO:0000313" key="2">
    <source>
        <dbReference type="EMBL" id="KAJ9564722.1"/>
    </source>
</evidence>
<dbReference type="PANTHER" id="PTHR31639">
    <property type="entry name" value="F-BOX PROTEIN-LIKE"/>
    <property type="match status" value="1"/>
</dbReference>
<comment type="caution">
    <text evidence="2">The sequence shown here is derived from an EMBL/GenBank/DDBJ whole genome shotgun (WGS) entry which is preliminary data.</text>
</comment>
<dbReference type="AlphaFoldDB" id="A0AA38WKS2"/>
<dbReference type="CDD" id="cd22160">
    <property type="entry name" value="F-box_AtFBL13-like"/>
    <property type="match status" value="1"/>
</dbReference>
<evidence type="ECO:0000313" key="3">
    <source>
        <dbReference type="Proteomes" id="UP001172457"/>
    </source>
</evidence>
<dbReference type="SUPFAM" id="SSF81383">
    <property type="entry name" value="F-box domain"/>
    <property type="match status" value="1"/>
</dbReference>
<gene>
    <name evidence="2" type="ORF">OSB04_000688</name>
</gene>
<dbReference type="PROSITE" id="PS50181">
    <property type="entry name" value="FBOX"/>
    <property type="match status" value="1"/>
</dbReference>
<evidence type="ECO:0000259" key="1">
    <source>
        <dbReference type="PROSITE" id="PS50181"/>
    </source>
</evidence>
<keyword evidence="3" id="KW-1185">Reference proteome</keyword>
<protein>
    <recommendedName>
        <fullName evidence="1">F-box domain-containing protein</fullName>
    </recommendedName>
</protein>
<dbReference type="EMBL" id="JARYMX010000001">
    <property type="protein sequence ID" value="KAJ9564722.1"/>
    <property type="molecule type" value="Genomic_DNA"/>
</dbReference>
<dbReference type="InterPro" id="IPR036047">
    <property type="entry name" value="F-box-like_dom_sf"/>
</dbReference>
<dbReference type="InterPro" id="IPR001810">
    <property type="entry name" value="F-box_dom"/>
</dbReference>
<dbReference type="SMART" id="SM00579">
    <property type="entry name" value="FBD"/>
    <property type="match status" value="1"/>
</dbReference>
<dbReference type="InterPro" id="IPR055357">
    <property type="entry name" value="LRR_At1g61320_AtMIF1"/>
</dbReference>
<feature type="domain" description="F-box" evidence="1">
    <location>
        <begin position="37"/>
        <end position="89"/>
    </location>
</feature>
<reference evidence="2" key="1">
    <citation type="submission" date="2023-03" db="EMBL/GenBank/DDBJ databases">
        <title>Chromosome-scale reference genome and RAD-based genetic map of yellow starthistle (Centaurea solstitialis) reveal putative structural variation and QTLs associated with invader traits.</title>
        <authorList>
            <person name="Reatini B."/>
            <person name="Cang F.A."/>
            <person name="Jiang Q."/>
            <person name="Mckibben M.T.W."/>
            <person name="Barker M.S."/>
            <person name="Rieseberg L.H."/>
            <person name="Dlugosch K.M."/>
        </authorList>
    </citation>
    <scope>NUCLEOTIDE SEQUENCE</scope>
    <source>
        <strain evidence="2">CAN-66</strain>
        <tissue evidence="2">Leaf</tissue>
    </source>
</reference>
<dbReference type="InterPro" id="IPR053781">
    <property type="entry name" value="F-box_AtFBL13-like"/>
</dbReference>
<dbReference type="Proteomes" id="UP001172457">
    <property type="component" value="Chromosome 1"/>
</dbReference>
<dbReference type="InterPro" id="IPR006566">
    <property type="entry name" value="FBD"/>
</dbReference>
<accession>A0AA38WKS2</accession>
<dbReference type="PANTHER" id="PTHR31639:SF333">
    <property type="entry name" value="F-BOX DOMAIN, FBD DOMAIN, LEUCINE-RICH REPEAT DOMAIN, L DOMAIN-LIKE PROTEIN-RELATED"/>
    <property type="match status" value="1"/>
</dbReference>
<sequence>MILSHTFSVTVDAIMHGGLTRFMEGNHKRRFRTVAGMDRMSNLPQHLIGLILERLPIQDAVRTSILSKTWRYIWTTMTLLVFDKKFSQYTEISKTFGCDGSIRIINHVLILHNGPISKFSLHIPLIYGYSTSFHEVDQTMLLISRKSVQELALTNSNRCYELPSCVSSCSELRKLELEKCIFKPLLKFEVFSNLEDLRLNMIDFGQYSCGSLVTLPKLRKLVLEECKNVYNFNIKASQLIGLVVLPCHDAMLSRLLDSPHLILVSLCMLRDFVRVERINLTWLLSNLSKINNLSMDGNDTKFNVIYNLGSFSNEALFPFPFLDELPKWLPRPVDSLRLLRLRSCQLSDLDQLDGALCLLRNSPNLETLYMSLRKPLHYDVEEKIASDHLESPDCLDQTLNRLRIVKILTFDGSRSSLLFIKLLLAHSPSLKKLTIHTSRTSVAYESLNIVMRFPQASPKAKLSFFIPKPN</sequence>